<keyword evidence="4" id="KW-1185">Reference proteome</keyword>
<evidence type="ECO:0000313" key="3">
    <source>
        <dbReference type="EMBL" id="GAA4787145.1"/>
    </source>
</evidence>
<evidence type="ECO:0000313" key="4">
    <source>
        <dbReference type="Proteomes" id="UP001499959"/>
    </source>
</evidence>
<dbReference type="Proteomes" id="UP001499959">
    <property type="component" value="Unassembled WGS sequence"/>
</dbReference>
<reference evidence="4" key="1">
    <citation type="journal article" date="2019" name="Int. J. Syst. Evol. Microbiol.">
        <title>The Global Catalogue of Microorganisms (GCM) 10K type strain sequencing project: providing services to taxonomists for standard genome sequencing and annotation.</title>
        <authorList>
            <consortium name="The Broad Institute Genomics Platform"/>
            <consortium name="The Broad Institute Genome Sequencing Center for Infectious Disease"/>
            <person name="Wu L."/>
            <person name="Ma J."/>
        </authorList>
    </citation>
    <scope>NUCLEOTIDE SEQUENCE [LARGE SCALE GENOMIC DNA]</scope>
    <source>
        <strain evidence="4">JCM 18204</strain>
    </source>
</reference>
<protein>
    <recommendedName>
        <fullName evidence="2">YdhG-like domain-containing protein</fullName>
    </recommendedName>
</protein>
<dbReference type="EMBL" id="BAABJE010000002">
    <property type="protein sequence ID" value="GAA4787145.1"/>
    <property type="molecule type" value="Genomic_DNA"/>
</dbReference>
<dbReference type="Pfam" id="PF08818">
    <property type="entry name" value="DUF1801"/>
    <property type="match status" value="1"/>
</dbReference>
<dbReference type="Gene3D" id="3.90.1150.200">
    <property type="match status" value="1"/>
</dbReference>
<name>A0ABP9AX15_9GAMM</name>
<feature type="region of interest" description="Disordered" evidence="1">
    <location>
        <begin position="151"/>
        <end position="199"/>
    </location>
</feature>
<accession>A0ABP9AX15</accession>
<evidence type="ECO:0000259" key="2">
    <source>
        <dbReference type="Pfam" id="PF08818"/>
    </source>
</evidence>
<dbReference type="RefSeq" id="WP_345302220.1">
    <property type="nucleotide sequence ID" value="NZ_BAABJE010000002.1"/>
</dbReference>
<comment type="caution">
    <text evidence="3">The sequence shown here is derived from an EMBL/GenBank/DDBJ whole genome shotgun (WGS) entry which is preliminary data.</text>
</comment>
<gene>
    <name evidence="3" type="ORF">GCM10023307_10180</name>
</gene>
<organism evidence="3 4">
    <name type="scientific">Lysobacter hankyongensis</name>
    <dbReference type="NCBI Taxonomy" id="1176535"/>
    <lineage>
        <taxon>Bacteria</taxon>
        <taxon>Pseudomonadati</taxon>
        <taxon>Pseudomonadota</taxon>
        <taxon>Gammaproteobacteria</taxon>
        <taxon>Lysobacterales</taxon>
        <taxon>Lysobacteraceae</taxon>
        <taxon>Lysobacter</taxon>
    </lineage>
</organism>
<sequence>MVTSTATTVDAYLAALPPERREVAAALRALIRRHLPEGYAEAMTWGMPTYEVPLDRYPDTYNGKPLAYVGFAAQKNNYALYLMCVYSDSAQERALREAAAAMGTTLDMGKSCLRFRALDRLPLDAIGTLIASHPVDEYIALYEASRATSGSAGAAKNTAAKTPAAKNVAKKTAASKPAAKKTPAAAKPQARAKAVPKRG</sequence>
<feature type="domain" description="YdhG-like" evidence="2">
    <location>
        <begin position="20"/>
        <end position="131"/>
    </location>
</feature>
<evidence type="ECO:0000256" key="1">
    <source>
        <dbReference type="SAM" id="MobiDB-lite"/>
    </source>
</evidence>
<proteinExistence type="predicted"/>
<feature type="compositionally biased region" description="Low complexity" evidence="1">
    <location>
        <begin position="151"/>
        <end position="193"/>
    </location>
</feature>
<dbReference type="SUPFAM" id="SSF159888">
    <property type="entry name" value="YdhG-like"/>
    <property type="match status" value="1"/>
</dbReference>
<dbReference type="InterPro" id="IPR014922">
    <property type="entry name" value="YdhG-like"/>
</dbReference>